<keyword evidence="1" id="KW-0732">Signal</keyword>
<dbReference type="InterPro" id="IPR021255">
    <property type="entry name" value="DUF2807"/>
</dbReference>
<sequence>MKTLTKTLFATLLTAIVLTGTALTSSAAHNYKNFDTPISGINKIWVSGNVKIVLTQSDVEAVSVDDQFNSENTSIQSKGQTLYINSSESHQVTINISVKDLQRIEAAGGSSVVTTGNFDVKYLQIFLNQCATAKVKTTTGSLYTVITDDAVLKMSGTADEHILVADNMNNAKLRNFVSQRTESTLSGALAMKAERLSAELVK</sequence>
<dbReference type="Proteomes" id="UP000293347">
    <property type="component" value="Unassembled WGS sequence"/>
</dbReference>
<evidence type="ECO:0000259" key="2">
    <source>
        <dbReference type="Pfam" id="PF10988"/>
    </source>
</evidence>
<dbReference type="EMBL" id="SJSL01000001">
    <property type="protein sequence ID" value="TCD02570.1"/>
    <property type="molecule type" value="Genomic_DNA"/>
</dbReference>
<dbReference type="Pfam" id="PF10988">
    <property type="entry name" value="DUF2807"/>
    <property type="match status" value="1"/>
</dbReference>
<reference evidence="3 4" key="1">
    <citation type="submission" date="2019-02" db="EMBL/GenBank/DDBJ databases">
        <title>Pedobacter sp. RP-1-14 sp. nov., isolated from Arctic soil.</title>
        <authorList>
            <person name="Dahal R.H."/>
        </authorList>
    </citation>
    <scope>NUCLEOTIDE SEQUENCE [LARGE SCALE GENOMIC DNA]</scope>
    <source>
        <strain evidence="3 4">RP-1-14</strain>
    </source>
</reference>
<evidence type="ECO:0000256" key="1">
    <source>
        <dbReference type="SAM" id="SignalP"/>
    </source>
</evidence>
<evidence type="ECO:0000313" key="4">
    <source>
        <dbReference type="Proteomes" id="UP000293347"/>
    </source>
</evidence>
<evidence type="ECO:0000313" key="3">
    <source>
        <dbReference type="EMBL" id="TCD02570.1"/>
    </source>
</evidence>
<feature type="chain" id="PRO_5020676474" description="Putative auto-transporter adhesin head GIN domain-containing protein" evidence="1">
    <location>
        <begin position="28"/>
        <end position="202"/>
    </location>
</feature>
<feature type="domain" description="Putative auto-transporter adhesin head GIN" evidence="2">
    <location>
        <begin position="42"/>
        <end position="188"/>
    </location>
</feature>
<gene>
    <name evidence="3" type="ORF">EZ437_00855</name>
</gene>
<dbReference type="RefSeq" id="WP_131592238.1">
    <property type="nucleotide sequence ID" value="NZ_SJSL01000001.1"/>
</dbReference>
<dbReference type="OrthoDB" id="761127at2"/>
<proteinExistence type="predicted"/>
<dbReference type="AlphaFoldDB" id="A0A4R0NNP9"/>
<protein>
    <recommendedName>
        <fullName evidence="2">Putative auto-transporter adhesin head GIN domain-containing protein</fullName>
    </recommendedName>
</protein>
<feature type="signal peptide" evidence="1">
    <location>
        <begin position="1"/>
        <end position="27"/>
    </location>
</feature>
<keyword evidence="4" id="KW-1185">Reference proteome</keyword>
<comment type="caution">
    <text evidence="3">The sequence shown here is derived from an EMBL/GenBank/DDBJ whole genome shotgun (WGS) entry which is preliminary data.</text>
</comment>
<accession>A0A4R0NNP9</accession>
<name>A0A4R0NNP9_9SPHI</name>
<dbReference type="Gene3D" id="2.160.20.120">
    <property type="match status" value="1"/>
</dbReference>
<organism evidence="3 4">
    <name type="scientific">Pedobacter psychroterrae</name>
    <dbReference type="NCBI Taxonomy" id="2530453"/>
    <lineage>
        <taxon>Bacteria</taxon>
        <taxon>Pseudomonadati</taxon>
        <taxon>Bacteroidota</taxon>
        <taxon>Sphingobacteriia</taxon>
        <taxon>Sphingobacteriales</taxon>
        <taxon>Sphingobacteriaceae</taxon>
        <taxon>Pedobacter</taxon>
    </lineage>
</organism>